<dbReference type="AlphaFoldDB" id="A0A1G2GV23"/>
<name>A0A1G2GV23_9BACT</name>
<dbReference type="STRING" id="1802128.A3H64_03925"/>
<sequence length="158" mass="18484">MKDVMEGKSGDTAKDETKDWKTYRSEEYGFEFKYPPEYDLQSGWKWGGDFDIHFVTTSYPDKSEAIHLVVESAKNGPLSELMYGHGCMMGPCSSEIIEKVSINGLEWDYLGSEKYCDDEFCSAERFTYRIIQNDQLYFMYFDEKNKEMDVLSTFKFTN</sequence>
<comment type="caution">
    <text evidence="1">The sequence shown here is derived from an EMBL/GenBank/DDBJ whole genome shotgun (WGS) entry which is preliminary data.</text>
</comment>
<accession>A0A1G2GV23</accession>
<dbReference type="EMBL" id="MHNY01000050">
    <property type="protein sequence ID" value="OGZ53989.1"/>
    <property type="molecule type" value="Genomic_DNA"/>
</dbReference>
<proteinExistence type="predicted"/>
<protein>
    <submittedName>
        <fullName evidence="1">Uncharacterized protein</fullName>
    </submittedName>
</protein>
<dbReference type="Proteomes" id="UP000178186">
    <property type="component" value="Unassembled WGS sequence"/>
</dbReference>
<evidence type="ECO:0000313" key="1">
    <source>
        <dbReference type="EMBL" id="OGZ53989.1"/>
    </source>
</evidence>
<organism evidence="1 2">
    <name type="scientific">Candidatus Ryanbacteria bacterium RIFCSPLOWO2_02_FULL_45_11c</name>
    <dbReference type="NCBI Taxonomy" id="1802128"/>
    <lineage>
        <taxon>Bacteria</taxon>
        <taxon>Candidatus Ryaniibacteriota</taxon>
    </lineage>
</organism>
<evidence type="ECO:0000313" key="2">
    <source>
        <dbReference type="Proteomes" id="UP000178186"/>
    </source>
</evidence>
<gene>
    <name evidence="1" type="ORF">A3H64_03925</name>
</gene>
<reference evidence="1 2" key="1">
    <citation type="journal article" date="2016" name="Nat. Commun.">
        <title>Thousands of microbial genomes shed light on interconnected biogeochemical processes in an aquifer system.</title>
        <authorList>
            <person name="Anantharaman K."/>
            <person name="Brown C.T."/>
            <person name="Hug L.A."/>
            <person name="Sharon I."/>
            <person name="Castelle C.J."/>
            <person name="Probst A.J."/>
            <person name="Thomas B.C."/>
            <person name="Singh A."/>
            <person name="Wilkins M.J."/>
            <person name="Karaoz U."/>
            <person name="Brodie E.L."/>
            <person name="Williams K.H."/>
            <person name="Hubbard S.S."/>
            <person name="Banfield J.F."/>
        </authorList>
    </citation>
    <scope>NUCLEOTIDE SEQUENCE [LARGE SCALE GENOMIC DNA]</scope>
</reference>